<dbReference type="Proteomes" id="UP000177269">
    <property type="component" value="Unassembled WGS sequence"/>
</dbReference>
<dbReference type="AlphaFoldDB" id="A0A1G2P390"/>
<keyword evidence="1" id="KW-0812">Transmembrane</keyword>
<dbReference type="EMBL" id="MHSK01000017">
    <property type="protein sequence ID" value="OHA42179.1"/>
    <property type="molecule type" value="Genomic_DNA"/>
</dbReference>
<accession>A0A1G2P390</accession>
<name>A0A1G2P390_9BACT</name>
<protein>
    <submittedName>
        <fullName evidence="2">Uncharacterized protein</fullName>
    </submittedName>
</protein>
<organism evidence="2 3">
    <name type="scientific">Candidatus Taylorbacteria bacterium RIFCSPLOWO2_12_FULL_43_20</name>
    <dbReference type="NCBI Taxonomy" id="1802332"/>
    <lineage>
        <taxon>Bacteria</taxon>
        <taxon>Candidatus Tayloriibacteriota</taxon>
    </lineage>
</organism>
<evidence type="ECO:0000313" key="3">
    <source>
        <dbReference type="Proteomes" id="UP000177269"/>
    </source>
</evidence>
<sequence length="88" mass="9930">MTDILEKLHRKPRRVRRRISVVGAAVITSFIFMIWFVSLPARLENKVENYAKVSPLNNLKSNMASALAATKEVFSGITLDFSGFNTED</sequence>
<evidence type="ECO:0000313" key="2">
    <source>
        <dbReference type="EMBL" id="OHA42179.1"/>
    </source>
</evidence>
<keyword evidence="1" id="KW-1133">Transmembrane helix</keyword>
<keyword evidence="1" id="KW-0472">Membrane</keyword>
<comment type="caution">
    <text evidence="2">The sequence shown here is derived from an EMBL/GenBank/DDBJ whole genome shotgun (WGS) entry which is preliminary data.</text>
</comment>
<reference evidence="2 3" key="1">
    <citation type="journal article" date="2016" name="Nat. Commun.">
        <title>Thousands of microbial genomes shed light on interconnected biogeochemical processes in an aquifer system.</title>
        <authorList>
            <person name="Anantharaman K."/>
            <person name="Brown C.T."/>
            <person name="Hug L.A."/>
            <person name="Sharon I."/>
            <person name="Castelle C.J."/>
            <person name="Probst A.J."/>
            <person name="Thomas B.C."/>
            <person name="Singh A."/>
            <person name="Wilkins M.J."/>
            <person name="Karaoz U."/>
            <person name="Brodie E.L."/>
            <person name="Williams K.H."/>
            <person name="Hubbard S.S."/>
            <person name="Banfield J.F."/>
        </authorList>
    </citation>
    <scope>NUCLEOTIDE SEQUENCE [LARGE SCALE GENOMIC DNA]</scope>
</reference>
<evidence type="ECO:0000256" key="1">
    <source>
        <dbReference type="SAM" id="Phobius"/>
    </source>
</evidence>
<gene>
    <name evidence="2" type="ORF">A3G52_00280</name>
</gene>
<proteinExistence type="predicted"/>
<feature type="transmembrane region" description="Helical" evidence="1">
    <location>
        <begin position="21"/>
        <end position="41"/>
    </location>
</feature>